<dbReference type="STRING" id="1817828.A2722_01695"/>
<proteinExistence type="predicted"/>
<sequence length="96" mass="10954">MNSTLGVQAEKFRHLLRLAYDDTAVFPTDSEMQSSDFEEIHTPLCIERIRVVKFQWVGESHARIDFVGTYNGAPAFGRFDTLYRIVALVVQSTPFV</sequence>
<name>A0A1F5PEA6_9BACT</name>
<dbReference type="Proteomes" id="UP000178377">
    <property type="component" value="Unassembled WGS sequence"/>
</dbReference>
<reference evidence="1 2" key="1">
    <citation type="journal article" date="2016" name="Nat. Commun.">
        <title>Thousands of microbial genomes shed light on interconnected biogeochemical processes in an aquifer system.</title>
        <authorList>
            <person name="Anantharaman K."/>
            <person name="Brown C.T."/>
            <person name="Hug L.A."/>
            <person name="Sharon I."/>
            <person name="Castelle C.J."/>
            <person name="Probst A.J."/>
            <person name="Thomas B.C."/>
            <person name="Singh A."/>
            <person name="Wilkins M.J."/>
            <person name="Karaoz U."/>
            <person name="Brodie E.L."/>
            <person name="Williams K.H."/>
            <person name="Hubbard S.S."/>
            <person name="Banfield J.F."/>
        </authorList>
    </citation>
    <scope>NUCLEOTIDE SEQUENCE [LARGE SCALE GENOMIC DNA]</scope>
</reference>
<accession>A0A1F5PEA6</accession>
<evidence type="ECO:0000313" key="2">
    <source>
        <dbReference type="Proteomes" id="UP000178377"/>
    </source>
</evidence>
<dbReference type="EMBL" id="MFEO01000035">
    <property type="protein sequence ID" value="OGE88249.1"/>
    <property type="molecule type" value="Genomic_DNA"/>
</dbReference>
<gene>
    <name evidence="1" type="ORF">A2722_01695</name>
</gene>
<evidence type="ECO:0000313" key="1">
    <source>
        <dbReference type="EMBL" id="OGE88249.1"/>
    </source>
</evidence>
<dbReference type="AlphaFoldDB" id="A0A1F5PEA6"/>
<organism evidence="1 2">
    <name type="scientific">Candidatus Doudnabacteria bacterium RIFCSPHIGHO2_01_FULL_50_11</name>
    <dbReference type="NCBI Taxonomy" id="1817828"/>
    <lineage>
        <taxon>Bacteria</taxon>
        <taxon>Candidatus Doudnaibacteriota</taxon>
    </lineage>
</organism>
<protein>
    <submittedName>
        <fullName evidence="1">Uncharacterized protein</fullName>
    </submittedName>
</protein>
<comment type="caution">
    <text evidence="1">The sequence shown here is derived from an EMBL/GenBank/DDBJ whole genome shotgun (WGS) entry which is preliminary data.</text>
</comment>